<sequence>MQDTDSHSFSLISEAGIESIYTPTEQDTDEYEFVFDDGESECLHQDIGSSCGTSLAPSIFDYEHSHGRRYHAYLGGRYPLPNDKGEQCRELVEHLLMEQLLVRFRHSSTISFSVKVVLIDSLAQDGRLFLSDIGDEPQKIIDLGTGKGTWVEDVADLYPRTSVIGTDLSPIQRTSMPLNASMFVEDCEDPYWASGHGFDLVHFRGVAGFLLDLDAMVVNAHKHIRCGGWIEFQEFDYTVLCDDGTMQEDDPLRAFFDTCAQGVRKYGCTNFGKQDMRKALRSAGFIQVQMVSKKVPISSWPRDEAMKDIGTLMEANILEYIGALAAKPLVALGIPEEERKDMVSRACKSLKYGKAHRYMNCRFVLGQKDEEGSVVDSGSDL</sequence>
<comment type="caution">
    <text evidence="2">The sequence shown here is derived from an EMBL/GenBank/DDBJ whole genome shotgun (WGS) entry which is preliminary data.</text>
</comment>
<reference evidence="2" key="1">
    <citation type="journal article" date="2020" name="BMC Genomics">
        <title>Correction to: Identification and distribution of gene clusters required for synthesis of sphingolipid metabolism inhibitors in diverse species of the filamentous fungus Fusarium.</title>
        <authorList>
            <person name="Kim H.S."/>
            <person name="Lohmar J.M."/>
            <person name="Busman M."/>
            <person name="Brown D.W."/>
            <person name="Naumann T.A."/>
            <person name="Divon H.H."/>
            <person name="Lysoe E."/>
            <person name="Uhlig S."/>
            <person name="Proctor R.H."/>
        </authorList>
    </citation>
    <scope>NUCLEOTIDE SEQUENCE</scope>
    <source>
        <strain evidence="2">NRRL 20472</strain>
    </source>
</reference>
<evidence type="ECO:0000313" key="2">
    <source>
        <dbReference type="EMBL" id="KAF4970510.1"/>
    </source>
</evidence>
<dbReference type="Pfam" id="PF13489">
    <property type="entry name" value="Methyltransf_23"/>
    <property type="match status" value="1"/>
</dbReference>
<dbReference type="SUPFAM" id="SSF53335">
    <property type="entry name" value="S-adenosyl-L-methionine-dependent methyltransferases"/>
    <property type="match status" value="1"/>
</dbReference>
<proteinExistence type="inferred from homology"/>
<dbReference type="Gene3D" id="3.40.50.150">
    <property type="entry name" value="Vaccinia Virus protein VP39"/>
    <property type="match status" value="1"/>
</dbReference>
<reference evidence="2" key="2">
    <citation type="submission" date="2020-05" db="EMBL/GenBank/DDBJ databases">
        <authorList>
            <person name="Kim H.-S."/>
            <person name="Proctor R.H."/>
            <person name="Brown D.W."/>
        </authorList>
    </citation>
    <scope>NUCLEOTIDE SEQUENCE</scope>
    <source>
        <strain evidence="2">NRRL 20472</strain>
    </source>
</reference>
<dbReference type="Proteomes" id="UP000622797">
    <property type="component" value="Unassembled WGS sequence"/>
</dbReference>
<dbReference type="AlphaFoldDB" id="A0A8H4U6M1"/>
<protein>
    <recommendedName>
        <fullName evidence="4">Methyltransferase</fullName>
    </recommendedName>
</protein>
<dbReference type="EMBL" id="JABEXW010000119">
    <property type="protein sequence ID" value="KAF4970510.1"/>
    <property type="molecule type" value="Genomic_DNA"/>
</dbReference>
<name>A0A8H4U6M1_9HYPO</name>
<evidence type="ECO:0000256" key="1">
    <source>
        <dbReference type="ARBA" id="ARBA00038158"/>
    </source>
</evidence>
<gene>
    <name evidence="2" type="ORF">FSARC_2478</name>
</gene>
<comment type="similarity">
    <text evidence="1">Belongs to the methyltransferase superfamily. LaeA methyltransferase family.</text>
</comment>
<dbReference type="CDD" id="cd02440">
    <property type="entry name" value="AdoMet_MTases"/>
    <property type="match status" value="1"/>
</dbReference>
<organism evidence="2 3">
    <name type="scientific">Fusarium sarcochroum</name>
    <dbReference type="NCBI Taxonomy" id="1208366"/>
    <lineage>
        <taxon>Eukaryota</taxon>
        <taxon>Fungi</taxon>
        <taxon>Dikarya</taxon>
        <taxon>Ascomycota</taxon>
        <taxon>Pezizomycotina</taxon>
        <taxon>Sordariomycetes</taxon>
        <taxon>Hypocreomycetidae</taxon>
        <taxon>Hypocreales</taxon>
        <taxon>Nectriaceae</taxon>
        <taxon>Fusarium</taxon>
        <taxon>Fusarium lateritium species complex</taxon>
    </lineage>
</organism>
<dbReference type="GO" id="GO:0008168">
    <property type="term" value="F:methyltransferase activity"/>
    <property type="evidence" value="ECO:0007669"/>
    <property type="project" value="TreeGrafter"/>
</dbReference>
<dbReference type="PANTHER" id="PTHR43591">
    <property type="entry name" value="METHYLTRANSFERASE"/>
    <property type="match status" value="1"/>
</dbReference>
<dbReference type="PANTHER" id="PTHR43591:SF10">
    <property type="entry name" value="ABC TRANSMEMBRANE TYPE-1 DOMAIN-CONTAINING PROTEIN-RELATED"/>
    <property type="match status" value="1"/>
</dbReference>
<dbReference type="InterPro" id="IPR029063">
    <property type="entry name" value="SAM-dependent_MTases_sf"/>
</dbReference>
<evidence type="ECO:0008006" key="4">
    <source>
        <dbReference type="Google" id="ProtNLM"/>
    </source>
</evidence>
<keyword evidence="3" id="KW-1185">Reference proteome</keyword>
<accession>A0A8H4U6M1</accession>
<evidence type="ECO:0000313" key="3">
    <source>
        <dbReference type="Proteomes" id="UP000622797"/>
    </source>
</evidence>
<dbReference type="OrthoDB" id="2013972at2759"/>